<comment type="caution">
    <text evidence="2">The sequence shown here is derived from an EMBL/GenBank/DDBJ whole genome shotgun (WGS) entry which is preliminary data.</text>
</comment>
<sequence length="65" mass="6825">MDPGLGYAIVGTLVWGVAKTALYVYAAEGISPEEFDNFDFETLGGRAERSASPGSSGRATPQLDD</sequence>
<dbReference type="PATRIC" id="fig|1227488.3.peg.2825"/>
<evidence type="ECO:0000256" key="1">
    <source>
        <dbReference type="SAM" id="MobiDB-lite"/>
    </source>
</evidence>
<organism evidence="2 3">
    <name type="scientific">Haloterrigena salina JCM 13891</name>
    <dbReference type="NCBI Taxonomy" id="1227488"/>
    <lineage>
        <taxon>Archaea</taxon>
        <taxon>Methanobacteriati</taxon>
        <taxon>Methanobacteriota</taxon>
        <taxon>Stenosarchaea group</taxon>
        <taxon>Halobacteria</taxon>
        <taxon>Halobacteriales</taxon>
        <taxon>Natrialbaceae</taxon>
        <taxon>Haloterrigena</taxon>
    </lineage>
</organism>
<evidence type="ECO:0000313" key="2">
    <source>
        <dbReference type="EMBL" id="ELZ16764.1"/>
    </source>
</evidence>
<keyword evidence="3" id="KW-1185">Reference proteome</keyword>
<dbReference type="eggNOG" id="arCOG08211">
    <property type="taxonomic scope" value="Archaea"/>
</dbReference>
<feature type="region of interest" description="Disordered" evidence="1">
    <location>
        <begin position="46"/>
        <end position="65"/>
    </location>
</feature>
<dbReference type="EMBL" id="AOIS01000047">
    <property type="protein sequence ID" value="ELZ16764.1"/>
    <property type="molecule type" value="Genomic_DNA"/>
</dbReference>
<accession>M0C4A0</accession>
<dbReference type="STRING" id="1227488.C477_14163"/>
<dbReference type="RefSeq" id="WP_008895115.1">
    <property type="nucleotide sequence ID" value="NZ_AOIS01000047.1"/>
</dbReference>
<name>M0C4A0_9EURY</name>
<reference evidence="2 3" key="1">
    <citation type="journal article" date="2014" name="PLoS Genet.">
        <title>Phylogenetically driven sequencing of extremely halophilic archaea reveals strategies for static and dynamic osmo-response.</title>
        <authorList>
            <person name="Becker E.A."/>
            <person name="Seitzer P.M."/>
            <person name="Tritt A."/>
            <person name="Larsen D."/>
            <person name="Krusor M."/>
            <person name="Yao A.I."/>
            <person name="Wu D."/>
            <person name="Madern D."/>
            <person name="Eisen J.A."/>
            <person name="Darling A.E."/>
            <person name="Facciotti M.T."/>
        </authorList>
    </citation>
    <scope>NUCLEOTIDE SEQUENCE [LARGE SCALE GENOMIC DNA]</scope>
    <source>
        <strain evidence="2 3">JCM 13891</strain>
    </source>
</reference>
<dbReference type="AlphaFoldDB" id="M0C4A0"/>
<protein>
    <submittedName>
        <fullName evidence="2">Uncharacterized protein</fullName>
    </submittedName>
</protein>
<evidence type="ECO:0000313" key="3">
    <source>
        <dbReference type="Proteomes" id="UP000011657"/>
    </source>
</evidence>
<gene>
    <name evidence="2" type="ORF">C477_14163</name>
</gene>
<proteinExistence type="predicted"/>
<dbReference type="Proteomes" id="UP000011657">
    <property type="component" value="Unassembled WGS sequence"/>
</dbReference>
<dbReference type="OrthoDB" id="163788at2157"/>